<proteinExistence type="predicted"/>
<feature type="non-terminal residue" evidence="1">
    <location>
        <position position="1"/>
    </location>
</feature>
<sequence length="70" mass="7893">EETPKEFANVLAQEKKEGIKEESKATIPELKEISPHLNHAFLGEDFSYLAIISSELSLLEEEKLVRVAPK</sequence>
<comment type="caution">
    <text evidence="1">The sequence shown here is derived from an EMBL/GenBank/DDBJ whole genome shotgun (WGS) entry which is preliminary data.</text>
</comment>
<protein>
    <recommendedName>
        <fullName evidence="3">Reverse transcriptase domain-containing protein</fullName>
    </recommendedName>
</protein>
<dbReference type="Proteomes" id="UP000265520">
    <property type="component" value="Unassembled WGS sequence"/>
</dbReference>
<organism evidence="1 2">
    <name type="scientific">Trifolium medium</name>
    <dbReference type="NCBI Taxonomy" id="97028"/>
    <lineage>
        <taxon>Eukaryota</taxon>
        <taxon>Viridiplantae</taxon>
        <taxon>Streptophyta</taxon>
        <taxon>Embryophyta</taxon>
        <taxon>Tracheophyta</taxon>
        <taxon>Spermatophyta</taxon>
        <taxon>Magnoliopsida</taxon>
        <taxon>eudicotyledons</taxon>
        <taxon>Gunneridae</taxon>
        <taxon>Pentapetalae</taxon>
        <taxon>rosids</taxon>
        <taxon>fabids</taxon>
        <taxon>Fabales</taxon>
        <taxon>Fabaceae</taxon>
        <taxon>Papilionoideae</taxon>
        <taxon>50 kb inversion clade</taxon>
        <taxon>NPAAA clade</taxon>
        <taxon>Hologalegina</taxon>
        <taxon>IRL clade</taxon>
        <taxon>Trifolieae</taxon>
        <taxon>Trifolium</taxon>
    </lineage>
</organism>
<dbReference type="AlphaFoldDB" id="A0A392UI12"/>
<reference evidence="1 2" key="1">
    <citation type="journal article" date="2018" name="Front. Plant Sci.">
        <title>Red Clover (Trifolium pratense) and Zigzag Clover (T. medium) - A Picture of Genomic Similarities and Differences.</title>
        <authorList>
            <person name="Dluhosova J."/>
            <person name="Istvanek J."/>
            <person name="Nedelnik J."/>
            <person name="Repkova J."/>
        </authorList>
    </citation>
    <scope>NUCLEOTIDE SEQUENCE [LARGE SCALE GENOMIC DNA]</scope>
    <source>
        <strain evidence="2">cv. 10/8</strain>
        <tissue evidence="1">Leaf</tissue>
    </source>
</reference>
<accession>A0A392UI12</accession>
<dbReference type="EMBL" id="LXQA010833158">
    <property type="protein sequence ID" value="MCI73201.1"/>
    <property type="molecule type" value="Genomic_DNA"/>
</dbReference>
<evidence type="ECO:0000313" key="2">
    <source>
        <dbReference type="Proteomes" id="UP000265520"/>
    </source>
</evidence>
<evidence type="ECO:0008006" key="3">
    <source>
        <dbReference type="Google" id="ProtNLM"/>
    </source>
</evidence>
<evidence type="ECO:0000313" key="1">
    <source>
        <dbReference type="EMBL" id="MCI73201.1"/>
    </source>
</evidence>
<name>A0A392UI12_9FABA</name>
<keyword evidence="2" id="KW-1185">Reference proteome</keyword>